<keyword evidence="3" id="KW-1185">Reference proteome</keyword>
<protein>
    <submittedName>
        <fullName evidence="2">Transcriptional regulator</fullName>
    </submittedName>
</protein>
<evidence type="ECO:0000259" key="1">
    <source>
        <dbReference type="Pfam" id="PF01965"/>
    </source>
</evidence>
<reference evidence="2 3" key="1">
    <citation type="submission" date="2018-01" db="EMBL/GenBank/DDBJ databases">
        <title>The draft genome of an aniline degradation strain ANB-1.</title>
        <authorList>
            <person name="Zhang L."/>
            <person name="Jiang J."/>
        </authorList>
    </citation>
    <scope>NUCLEOTIDE SEQUENCE [LARGE SCALE GENOMIC DNA]</scope>
    <source>
        <strain evidence="2 3">ANB-1</strain>
    </source>
</reference>
<sequence>MPNRHAVRIALALPLLALAGFGAWILSLPSQPGRAEPPPIAADETKAMLAALAPPKRQRPLVAVVGLNDATETTDYLMPAGILRRADIADVEMLASAAGPVKLYPALAVQPDATLASFDARHPAGADYVIVPAMSRDDDPAILAWLLAQSRKGATILGVCAGAKVVAAAGLLDGKRGTTHWYYLNDLLRAHPSISYVADRRVVTDRGVATSTGISASMPMMLMLIEAIAGRQKAEAVAGDLGLPAWDARHASRNYALTRPFVTTVLGNSLAFWNRERIGVALAPGMDEVSLALVADAWSRTYRSRAASYADSPQPVQTRNGIRIVPDAAAADWPAHARIATATEQRPAQALDRTLQAIAGRYGASTADMVAVQLEYPWQEAHGRFSAALPR</sequence>
<accession>A0A2N8K9T5</accession>
<name>A0A2N8K9T5_9BURK</name>
<dbReference type="EMBL" id="POQS01000010">
    <property type="protein sequence ID" value="PND30215.1"/>
    <property type="molecule type" value="Genomic_DNA"/>
</dbReference>
<comment type="caution">
    <text evidence="2">The sequence shown here is derived from an EMBL/GenBank/DDBJ whole genome shotgun (WGS) entry which is preliminary data.</text>
</comment>
<dbReference type="Pfam" id="PF01965">
    <property type="entry name" value="DJ-1_PfpI"/>
    <property type="match status" value="1"/>
</dbReference>
<proteinExistence type="predicted"/>
<dbReference type="Gene3D" id="3.40.50.880">
    <property type="match status" value="2"/>
</dbReference>
<dbReference type="SUPFAM" id="SSF52317">
    <property type="entry name" value="Class I glutamine amidotransferase-like"/>
    <property type="match status" value="1"/>
</dbReference>
<evidence type="ECO:0000313" key="2">
    <source>
        <dbReference type="EMBL" id="PND30215.1"/>
    </source>
</evidence>
<evidence type="ECO:0000313" key="3">
    <source>
        <dbReference type="Proteomes" id="UP000235994"/>
    </source>
</evidence>
<feature type="domain" description="DJ-1/PfpI" evidence="1">
    <location>
        <begin position="64"/>
        <end position="226"/>
    </location>
</feature>
<dbReference type="PANTHER" id="PTHR43130">
    <property type="entry name" value="ARAC-FAMILY TRANSCRIPTIONAL REGULATOR"/>
    <property type="match status" value="1"/>
</dbReference>
<dbReference type="PANTHER" id="PTHR43130:SF3">
    <property type="entry name" value="HTH-TYPE TRANSCRIPTIONAL REGULATOR RV1931C"/>
    <property type="match status" value="1"/>
</dbReference>
<dbReference type="Proteomes" id="UP000235994">
    <property type="component" value="Unassembled WGS sequence"/>
</dbReference>
<dbReference type="RefSeq" id="WP_102775925.1">
    <property type="nucleotide sequence ID" value="NZ_POQS01000010.1"/>
</dbReference>
<gene>
    <name evidence="2" type="ORF">C1I89_30070</name>
</gene>
<dbReference type="InterPro" id="IPR002818">
    <property type="entry name" value="DJ-1/PfpI"/>
</dbReference>
<dbReference type="InterPro" id="IPR052158">
    <property type="entry name" value="INH-QAR"/>
</dbReference>
<dbReference type="AlphaFoldDB" id="A0A2N8K9T5"/>
<organism evidence="2 3">
    <name type="scientific">Achromobacter pulmonis</name>
    <dbReference type="NCBI Taxonomy" id="1389932"/>
    <lineage>
        <taxon>Bacteria</taxon>
        <taxon>Pseudomonadati</taxon>
        <taxon>Pseudomonadota</taxon>
        <taxon>Betaproteobacteria</taxon>
        <taxon>Burkholderiales</taxon>
        <taxon>Alcaligenaceae</taxon>
        <taxon>Achromobacter</taxon>
    </lineage>
</organism>
<dbReference type="InterPro" id="IPR029062">
    <property type="entry name" value="Class_I_gatase-like"/>
</dbReference>